<protein>
    <submittedName>
        <fullName evidence="1">DUF6348 family protein</fullName>
    </submittedName>
</protein>
<evidence type="ECO:0000313" key="2">
    <source>
        <dbReference type="Proteomes" id="UP001163731"/>
    </source>
</evidence>
<keyword evidence="2" id="KW-1185">Reference proteome</keyword>
<gene>
    <name evidence="1" type="ORF">OMO38_15940</name>
</gene>
<dbReference type="RefSeq" id="WP_264751183.1">
    <property type="nucleotide sequence ID" value="NZ_JAPDHW010000013.1"/>
</dbReference>
<reference evidence="1" key="1">
    <citation type="submission" date="2022-10" db="EMBL/GenBank/DDBJ databases">
        <title>Chryseobacterium babae sp. nov. isolated from the gut of the beetle Oryctes rhinoceros, and Chryseobacterium kimseyorum sp. nov., isolated from a stick insect rearing cage.</title>
        <authorList>
            <person name="Shelomi M."/>
            <person name="Han C.-J."/>
            <person name="Chen W.-M."/>
            <person name="Chen H.-K."/>
            <person name="Liaw S.-J."/>
            <person name="Muhle E."/>
            <person name="Clermont D."/>
        </authorList>
    </citation>
    <scope>NUCLEOTIDE SEQUENCE</scope>
    <source>
        <strain evidence="1">09-1422</strain>
    </source>
</reference>
<dbReference type="EMBL" id="JAPDHW010000013">
    <property type="protein sequence ID" value="MCW3170016.1"/>
    <property type="molecule type" value="Genomic_DNA"/>
</dbReference>
<evidence type="ECO:0000313" key="1">
    <source>
        <dbReference type="EMBL" id="MCW3170016.1"/>
    </source>
</evidence>
<accession>A0ABT3I1S4</accession>
<organism evidence="1 2">
    <name type="scientific">Chryseobacterium kimseyorum</name>
    <dbReference type="NCBI Taxonomy" id="2984028"/>
    <lineage>
        <taxon>Bacteria</taxon>
        <taxon>Pseudomonadati</taxon>
        <taxon>Bacteroidota</taxon>
        <taxon>Flavobacteriia</taxon>
        <taxon>Flavobacteriales</taxon>
        <taxon>Weeksellaceae</taxon>
        <taxon>Chryseobacterium group</taxon>
        <taxon>Chryseobacterium</taxon>
    </lineage>
</organism>
<name>A0ABT3I1S4_9FLAO</name>
<dbReference type="InterPro" id="IPR045929">
    <property type="entry name" value="DUF6348"/>
</dbReference>
<dbReference type="Pfam" id="PF19875">
    <property type="entry name" value="DUF6348"/>
    <property type="match status" value="1"/>
</dbReference>
<comment type="caution">
    <text evidence="1">The sequence shown here is derived from an EMBL/GenBank/DDBJ whole genome shotgun (WGS) entry which is preliminary data.</text>
</comment>
<proteinExistence type="predicted"/>
<dbReference type="Proteomes" id="UP001163731">
    <property type="component" value="Unassembled WGS sequence"/>
</dbReference>
<sequence length="251" mass="29089">MGLFDFFKKKTSENKQADRQKSEPIDNNSYLIDALKNRLIELGYKVEKNPQYLALIVNDEIEIATVIIDNPNNHPSILHLMILTIHPKYFPNGIEENIVGIGVTIEEKVKSVISNYIDTTFSPIIDSFTDSHNPDLDFKAIMNDKEVLWHPKLGNLTFQGQWNEHPQNETFFEIIKDKLSNKLTSNKINWLKLYISKRSDDTIIGECLFNNEPWEDGLNGITEYAKSWKMNSDFQGLKQFIVFRKCDISDE</sequence>